<gene>
    <name evidence="3" type="ORF">BJ085DRAFT_15034</name>
</gene>
<name>A0A4Q0A1G1_9FUNG</name>
<feature type="domain" description="DUF155" evidence="2">
    <location>
        <begin position="8"/>
        <end position="187"/>
    </location>
</feature>
<dbReference type="EMBL" id="ML002233">
    <property type="protein sequence ID" value="RKP39956.1"/>
    <property type="molecule type" value="Genomic_DNA"/>
</dbReference>
<accession>A0A4Q0A1G1</accession>
<evidence type="ECO:0000259" key="2">
    <source>
        <dbReference type="Pfam" id="PF02582"/>
    </source>
</evidence>
<sequence>MIPTDGEIFLFQSGAFVSWGLSTHQVERFLREVIEAVPGAETGKYDDVEFEDAPYRADSASSHLTTGMSGDTIMVGATPDPLLAKLAFSHGVARSAKLAVLEDLLDRYLRSMAKVPRILQRGQKIPWSRSQVLQQLGELLHFRMMLNLHSESFLDTPDYYWTKPQLEAYYDAICRNLDINSRTRILNTKLDYANELAAVLREQLSETHSLNLEWCIILLITVEVCFELIHYWEKYRDAEQASASSASASESESESESA</sequence>
<dbReference type="GO" id="GO:0070131">
    <property type="term" value="P:positive regulation of mitochondrial translation"/>
    <property type="evidence" value="ECO:0007669"/>
    <property type="project" value="TreeGrafter"/>
</dbReference>
<dbReference type="Proteomes" id="UP000268162">
    <property type="component" value="Unassembled WGS sequence"/>
</dbReference>
<keyword evidence="4" id="KW-1185">Reference proteome</keyword>
<dbReference type="GO" id="GO:0005739">
    <property type="term" value="C:mitochondrion"/>
    <property type="evidence" value="ECO:0007669"/>
    <property type="project" value="UniProtKB-ARBA"/>
</dbReference>
<protein>
    <recommendedName>
        <fullName evidence="2">DUF155 domain-containing protein</fullName>
    </recommendedName>
</protein>
<dbReference type="Pfam" id="PF02582">
    <property type="entry name" value="DUF155"/>
    <property type="match status" value="1"/>
</dbReference>
<evidence type="ECO:0000256" key="1">
    <source>
        <dbReference type="ARBA" id="ARBA00008306"/>
    </source>
</evidence>
<evidence type="ECO:0000313" key="4">
    <source>
        <dbReference type="Proteomes" id="UP000268162"/>
    </source>
</evidence>
<reference evidence="4" key="1">
    <citation type="journal article" date="2018" name="Nat. Microbiol.">
        <title>Leveraging single-cell genomics to expand the fungal tree of life.</title>
        <authorList>
            <person name="Ahrendt S.R."/>
            <person name="Quandt C.A."/>
            <person name="Ciobanu D."/>
            <person name="Clum A."/>
            <person name="Salamov A."/>
            <person name="Andreopoulos B."/>
            <person name="Cheng J.F."/>
            <person name="Woyke T."/>
            <person name="Pelin A."/>
            <person name="Henrissat B."/>
            <person name="Reynolds N.K."/>
            <person name="Benny G.L."/>
            <person name="Smith M.E."/>
            <person name="James T.Y."/>
            <person name="Grigoriev I.V."/>
        </authorList>
    </citation>
    <scope>NUCLEOTIDE SEQUENCE [LARGE SCALE GENOMIC DNA]</scope>
    <source>
        <strain evidence="4">RSA 468</strain>
    </source>
</reference>
<dbReference type="PANTHER" id="PTHR16255:SF1">
    <property type="entry name" value="REQUIRED FOR MEIOTIC NUCLEAR DIVISION PROTEIN 1 HOMOLOG"/>
    <property type="match status" value="1"/>
</dbReference>
<comment type="similarity">
    <text evidence="1">Belongs to the RMD1/sif2 family.</text>
</comment>
<proteinExistence type="inferred from homology"/>
<dbReference type="InterPro" id="IPR051624">
    <property type="entry name" value="RMD1/Sad1-interacting"/>
</dbReference>
<evidence type="ECO:0000313" key="3">
    <source>
        <dbReference type="EMBL" id="RKP39956.1"/>
    </source>
</evidence>
<organism evidence="3 4">
    <name type="scientific">Dimargaris cristalligena</name>
    <dbReference type="NCBI Taxonomy" id="215637"/>
    <lineage>
        <taxon>Eukaryota</taxon>
        <taxon>Fungi</taxon>
        <taxon>Fungi incertae sedis</taxon>
        <taxon>Zoopagomycota</taxon>
        <taxon>Kickxellomycotina</taxon>
        <taxon>Dimargaritomycetes</taxon>
        <taxon>Dimargaritales</taxon>
        <taxon>Dimargaritaceae</taxon>
        <taxon>Dimargaris</taxon>
    </lineage>
</organism>
<dbReference type="AlphaFoldDB" id="A0A4Q0A1G1"/>
<dbReference type="PANTHER" id="PTHR16255">
    <property type="entry name" value="REQUIRED FOR MEIOTIC NUCLEAR DIVISION PROTEIN 1 HOMOLOG"/>
    <property type="match status" value="1"/>
</dbReference>
<dbReference type="InterPro" id="IPR003734">
    <property type="entry name" value="DUF155"/>
</dbReference>